<accession>A0A4R6TUB9</accession>
<sequence length="150" mass="16383">MSSNRNRPVKIDRIIGQIGCLFSIFSANAATLEVHIDNRQGPGTIYAALHAGPAADWKSKPVALGSTDSDLLLFEDLEPGRYALQLFQDSNANQWLDMSKRGMPLEPVGLSGNPKPARGRPPASECLFTLEPDGSRIHIQLMHPPAARQR</sequence>
<protein>
    <submittedName>
        <fullName evidence="2">Uncharacterized protein (DUF2141 family)</fullName>
    </submittedName>
</protein>
<gene>
    <name evidence="2" type="ORF">DFQ45_10890</name>
</gene>
<dbReference type="InterPro" id="IPR018673">
    <property type="entry name" value="DUF2141"/>
</dbReference>
<organism evidence="2 3">
    <name type="scientific">Thiopseudomonas denitrificans</name>
    <dbReference type="NCBI Taxonomy" id="1501432"/>
    <lineage>
        <taxon>Bacteria</taxon>
        <taxon>Pseudomonadati</taxon>
        <taxon>Pseudomonadota</taxon>
        <taxon>Gammaproteobacteria</taxon>
        <taxon>Pseudomonadales</taxon>
        <taxon>Pseudomonadaceae</taxon>
        <taxon>Thiopseudomonas</taxon>
    </lineage>
</organism>
<feature type="signal peptide" evidence="1">
    <location>
        <begin position="1"/>
        <end position="29"/>
    </location>
</feature>
<proteinExistence type="predicted"/>
<name>A0A4R6TUB9_9GAMM</name>
<evidence type="ECO:0000313" key="2">
    <source>
        <dbReference type="EMBL" id="TDQ37310.1"/>
    </source>
</evidence>
<dbReference type="Proteomes" id="UP000294575">
    <property type="component" value="Unassembled WGS sequence"/>
</dbReference>
<feature type="chain" id="PRO_5020657713" evidence="1">
    <location>
        <begin position="30"/>
        <end position="150"/>
    </location>
</feature>
<dbReference type="Pfam" id="PF09912">
    <property type="entry name" value="DUF2141"/>
    <property type="match status" value="1"/>
</dbReference>
<keyword evidence="1" id="KW-0732">Signal</keyword>
<dbReference type="AlphaFoldDB" id="A0A4R6TUB9"/>
<reference evidence="2 3" key="1">
    <citation type="submission" date="2019-03" db="EMBL/GenBank/DDBJ databases">
        <title>Genomic Encyclopedia of Type Strains, Phase IV (KMG-IV): sequencing the most valuable type-strain genomes for metagenomic binning, comparative biology and taxonomic classification.</title>
        <authorList>
            <person name="Goeker M."/>
        </authorList>
    </citation>
    <scope>NUCLEOTIDE SEQUENCE [LARGE SCALE GENOMIC DNA]</scope>
    <source>
        <strain evidence="2 3">DSM 28679</strain>
    </source>
</reference>
<evidence type="ECO:0000256" key="1">
    <source>
        <dbReference type="SAM" id="SignalP"/>
    </source>
</evidence>
<evidence type="ECO:0000313" key="3">
    <source>
        <dbReference type="Proteomes" id="UP000294575"/>
    </source>
</evidence>
<dbReference type="RefSeq" id="WP_101495804.1">
    <property type="nucleotide sequence ID" value="NZ_LNJZ01000003.1"/>
</dbReference>
<keyword evidence="3" id="KW-1185">Reference proteome</keyword>
<dbReference type="OrthoDB" id="9788332at2"/>
<dbReference type="EMBL" id="SNYK01000008">
    <property type="protein sequence ID" value="TDQ37310.1"/>
    <property type="molecule type" value="Genomic_DNA"/>
</dbReference>
<comment type="caution">
    <text evidence="2">The sequence shown here is derived from an EMBL/GenBank/DDBJ whole genome shotgun (WGS) entry which is preliminary data.</text>
</comment>